<evidence type="ECO:0000313" key="3">
    <source>
        <dbReference type="EMBL" id="PHH97755.1"/>
    </source>
</evidence>
<dbReference type="PROSITE" id="PS51257">
    <property type="entry name" value="PROKAR_LIPOPROTEIN"/>
    <property type="match status" value="1"/>
</dbReference>
<proteinExistence type="predicted"/>
<dbReference type="EMBL" id="NIRJ01000001">
    <property type="protein sequence ID" value="PHH97755.1"/>
    <property type="molecule type" value="Genomic_DNA"/>
</dbReference>
<organism evidence="3 5">
    <name type="scientific">Fusobacterium nucleatum subsp. polymorphum</name>
    <name type="common">Fusobacterium polymorphum</name>
    <dbReference type="NCBI Taxonomy" id="76857"/>
    <lineage>
        <taxon>Bacteria</taxon>
        <taxon>Fusobacteriati</taxon>
        <taxon>Fusobacteriota</taxon>
        <taxon>Fusobacteriia</taxon>
        <taxon>Fusobacteriales</taxon>
        <taxon>Fusobacteriaceae</taxon>
        <taxon>Fusobacterium</taxon>
    </lineage>
</organism>
<dbReference type="Proteomes" id="UP000067061">
    <property type="component" value="Chromosome"/>
</dbReference>
<accession>A0A0D6FWQ4</accession>
<dbReference type="Pfam" id="PF13441">
    <property type="entry name" value="Gly-zipper_YMGG"/>
    <property type="match status" value="1"/>
</dbReference>
<dbReference type="GeneID" id="45634725"/>
<feature type="domain" description="YMGG-like Gly-zipper" evidence="1">
    <location>
        <begin position="20"/>
        <end position="62"/>
    </location>
</feature>
<name>A0A0D6FWQ4_FUSNP</name>
<evidence type="ECO:0000313" key="2">
    <source>
        <dbReference type="EMBL" id="ALM94075.1"/>
    </source>
</evidence>
<sequence length="67" mass="6214">MKKISLVILVVAGILVGCTHTEKTASGGAIAGAGVGALLGNDARSAAIGAAIGGALGAGAGELTKNK</sequence>
<gene>
    <name evidence="3" type="ORF">CA840_10895</name>
    <name evidence="2" type="ORF">RO02_05420</name>
</gene>
<dbReference type="RefSeq" id="WP_005896264.1">
    <property type="nucleotide sequence ID" value="NZ_CP013121.1"/>
</dbReference>
<evidence type="ECO:0000313" key="5">
    <source>
        <dbReference type="Proteomes" id="UP000225199"/>
    </source>
</evidence>
<reference evidence="3 5" key="2">
    <citation type="submission" date="2017-06" db="EMBL/GenBank/DDBJ databases">
        <title>Draft genome sequence of Fusobacterium nucleatum subsp. polymorphum KCOM 1002 (=ChDC F175).</title>
        <authorList>
            <person name="Kook J.-K."/>
            <person name="Park S.-N."/>
            <person name="Lim Y.K."/>
            <person name="Roh H."/>
        </authorList>
    </citation>
    <scope>NUCLEOTIDE SEQUENCE [LARGE SCALE GENOMIC DNA]</scope>
    <source>
        <strain evidence="3">KCOM 1002</strain>
        <strain evidence="5">KCOM 1002 (ChDC F175)</strain>
    </source>
</reference>
<dbReference type="InterPro" id="IPR027367">
    <property type="entry name" value="Gly-zipper_YMGG"/>
</dbReference>
<dbReference type="Proteomes" id="UP000225199">
    <property type="component" value="Unassembled WGS sequence"/>
</dbReference>
<dbReference type="AlphaFoldDB" id="A0A0D6FWQ4"/>
<dbReference type="KEGG" id="fpol:ERS445057_00935"/>
<protein>
    <recommendedName>
        <fullName evidence="1">YMGG-like Gly-zipper domain-containing protein</fullName>
    </recommendedName>
</protein>
<evidence type="ECO:0000259" key="1">
    <source>
        <dbReference type="Pfam" id="PF13441"/>
    </source>
</evidence>
<evidence type="ECO:0000313" key="4">
    <source>
        <dbReference type="Proteomes" id="UP000067061"/>
    </source>
</evidence>
<reference evidence="2 4" key="1">
    <citation type="submission" date="2015-11" db="EMBL/GenBank/DDBJ databases">
        <authorList>
            <person name="Kook J.-K."/>
            <person name="Park S.-N."/>
            <person name="Lim Y.K."/>
            <person name="Jo E."/>
        </authorList>
    </citation>
    <scope>NUCLEOTIDE SEQUENCE [LARGE SCALE GENOMIC DNA]</scope>
    <source>
        <strain evidence="2 4">ChDC F306</strain>
    </source>
</reference>
<dbReference type="EMBL" id="CP013121">
    <property type="protein sequence ID" value="ALM94075.1"/>
    <property type="molecule type" value="Genomic_DNA"/>
</dbReference>